<dbReference type="AlphaFoldDB" id="A0A329PH43"/>
<dbReference type="InterPro" id="IPR006520">
    <property type="entry name" value="Dit_BPSPP_N"/>
</dbReference>
<dbReference type="Proteomes" id="UP000326476">
    <property type="component" value="Unassembled WGS sequence"/>
</dbReference>
<name>A0A329PH43_9LACT</name>
<dbReference type="Gene3D" id="2.40.30.200">
    <property type="match status" value="1"/>
</dbReference>
<dbReference type="Gene3D" id="2.60.120.860">
    <property type="match status" value="1"/>
</dbReference>
<gene>
    <name evidence="1" type="ORF">F6I34_05625</name>
</gene>
<evidence type="ECO:0000313" key="2">
    <source>
        <dbReference type="Proteomes" id="UP000326476"/>
    </source>
</evidence>
<dbReference type="EMBL" id="VYVN01000012">
    <property type="protein sequence ID" value="KAA9239976.1"/>
    <property type="molecule type" value="Genomic_DNA"/>
</dbReference>
<organism evidence="1 2">
    <name type="scientific">Aerococcus tenax</name>
    <dbReference type="NCBI Taxonomy" id="3078812"/>
    <lineage>
        <taxon>Bacteria</taxon>
        <taxon>Bacillati</taxon>
        <taxon>Bacillota</taxon>
        <taxon>Bacilli</taxon>
        <taxon>Lactobacillales</taxon>
        <taxon>Aerococcaceae</taxon>
        <taxon>Aerococcus</taxon>
    </lineage>
</organism>
<dbReference type="NCBIfam" id="TIGR01633">
    <property type="entry name" value="phi3626_gp14_N"/>
    <property type="match status" value="1"/>
</dbReference>
<protein>
    <submittedName>
        <fullName evidence="1">Phage tail protein</fullName>
    </submittedName>
</protein>
<reference evidence="2" key="1">
    <citation type="submission" date="2019-09" db="EMBL/GenBank/DDBJ databases">
        <title>Draft genome sequence assemblies of isolates from the urinary tract.</title>
        <authorList>
            <person name="Mores C.R."/>
            <person name="Putonti C."/>
            <person name="Wolfe A.J."/>
        </authorList>
    </citation>
    <scope>NUCLEOTIDE SEQUENCE [LARGE SCALE GENOMIC DNA]</scope>
    <source>
        <strain evidence="2">UMB8614</strain>
    </source>
</reference>
<keyword evidence="2" id="KW-1185">Reference proteome</keyword>
<accession>A0A329PH43</accession>
<proteinExistence type="predicted"/>
<dbReference type="RefSeq" id="WP_111853331.1">
    <property type="nucleotide sequence ID" value="NZ_CP127382.2"/>
</dbReference>
<sequence length="552" mass="62719">MKAYDIEVDGQSLKGLVTILDVERTMGPPQKNRGISVKLFIKQDVMKVIDVLNKLLTGSIQTFVFTDQPDRYWLGRVKEKITPTDSVKNSRLTFEIVVPTGVAYAITPKEIAVKNATSVMIRNDGTDDIYPQFDFMLNGETHMLGLSSSKAAYQYGVSAQDSPIKELKISRTATTAGHIDYRKQALINNVFDDWHGWQEADAWDWGQRWHKRGNFTLGSQGFPTPVNGQVTVADWATHWQTGERMADWVKGQTFQVSQTKNVRQASSKKAYLLVNRGQYLGWLLEQDIKGTRSNKNALVPNYGSPSAYKWTGPAMQHSLDSQCTDWTLSYWHYFKLSSANEAGAFFVSVRSGDNEVASALFSAHQYNWSVWQQFSAGGQGLPNDNYDRYMANDFHGRVMISKSGPHLNFEIWNDRKNVRYSKSYYVPDIQSLRPDKVVFWCGRYSTSAPPKENLVDSVEFEGTNTKVWVEPKTETITDVMNVPDYEYTFHSGDMVRINMSDNRAYVNGRPELKPIAYGSRNISVPPGEHEVIITSDSLTKPDVICRYREVFR</sequence>
<evidence type="ECO:0000313" key="1">
    <source>
        <dbReference type="EMBL" id="KAA9239976.1"/>
    </source>
</evidence>
<comment type="caution">
    <text evidence="1">The sequence shown here is derived from an EMBL/GenBank/DDBJ whole genome shotgun (WGS) entry which is preliminary data.</text>
</comment>